<protein>
    <submittedName>
        <fullName evidence="2">Membrane protein</fullName>
    </submittedName>
</protein>
<gene>
    <name evidence="2" type="ORF">JOF36_001639</name>
</gene>
<proteinExistence type="predicted"/>
<feature type="transmembrane region" description="Helical" evidence="1">
    <location>
        <begin position="110"/>
        <end position="131"/>
    </location>
</feature>
<evidence type="ECO:0000313" key="2">
    <source>
        <dbReference type="EMBL" id="MBP2365943.1"/>
    </source>
</evidence>
<keyword evidence="1" id="KW-0472">Membrane</keyword>
<organism evidence="2 3">
    <name type="scientific">Pseudonocardia parietis</name>
    <dbReference type="NCBI Taxonomy" id="570936"/>
    <lineage>
        <taxon>Bacteria</taxon>
        <taxon>Bacillati</taxon>
        <taxon>Actinomycetota</taxon>
        <taxon>Actinomycetes</taxon>
        <taxon>Pseudonocardiales</taxon>
        <taxon>Pseudonocardiaceae</taxon>
        <taxon>Pseudonocardia</taxon>
    </lineage>
</organism>
<dbReference type="Pfam" id="PF10067">
    <property type="entry name" value="DUF2306"/>
    <property type="match status" value="1"/>
</dbReference>
<feature type="transmembrane region" description="Helical" evidence="1">
    <location>
        <begin position="169"/>
        <end position="189"/>
    </location>
</feature>
<feature type="transmembrane region" description="Helical" evidence="1">
    <location>
        <begin position="209"/>
        <end position="230"/>
    </location>
</feature>
<name>A0ABS4VPU0_9PSEU</name>
<evidence type="ECO:0000256" key="1">
    <source>
        <dbReference type="SAM" id="Phobius"/>
    </source>
</evidence>
<feature type="transmembrane region" description="Helical" evidence="1">
    <location>
        <begin position="137"/>
        <end position="157"/>
    </location>
</feature>
<comment type="caution">
    <text evidence="2">The sequence shown here is derived from an EMBL/GenBank/DDBJ whole genome shotgun (WGS) entry which is preliminary data.</text>
</comment>
<dbReference type="RefSeq" id="WP_210025833.1">
    <property type="nucleotide sequence ID" value="NZ_JAGINU010000001.1"/>
</dbReference>
<feature type="transmembrane region" description="Helical" evidence="1">
    <location>
        <begin position="72"/>
        <end position="90"/>
    </location>
</feature>
<sequence>MTPVATDPRDVGPANGKPGSLRLVRTAAVTVGLLITIVVVFSTMRIVVDWPNIVDGTVPDDDFAERYVDNPWRAYLHIGPGLVYLVGAPLQLSRRFRARHYTVHRRLGRVLLTCALVSAVFALLFGIPLAWGGAGESVATVVFGSWFIVCLVLAFRAIRCDDVPRHRRWMIRAFAVGVGIGTIRIWVGVFEGIDRGVSGGAAPAGPDPTMFAVAFWLAFTMHVAIGEWWLRRTPALSG</sequence>
<feature type="transmembrane region" description="Helical" evidence="1">
    <location>
        <begin position="27"/>
        <end position="48"/>
    </location>
</feature>
<dbReference type="InterPro" id="IPR018750">
    <property type="entry name" value="DUF2306_membrane"/>
</dbReference>
<keyword evidence="1" id="KW-1133">Transmembrane helix</keyword>
<accession>A0ABS4VPU0</accession>
<dbReference type="EMBL" id="JAGINU010000001">
    <property type="protein sequence ID" value="MBP2365943.1"/>
    <property type="molecule type" value="Genomic_DNA"/>
</dbReference>
<dbReference type="Proteomes" id="UP001519295">
    <property type="component" value="Unassembled WGS sequence"/>
</dbReference>
<evidence type="ECO:0000313" key="3">
    <source>
        <dbReference type="Proteomes" id="UP001519295"/>
    </source>
</evidence>
<keyword evidence="3" id="KW-1185">Reference proteome</keyword>
<reference evidence="2 3" key="1">
    <citation type="submission" date="2021-03" db="EMBL/GenBank/DDBJ databases">
        <title>Sequencing the genomes of 1000 actinobacteria strains.</title>
        <authorList>
            <person name="Klenk H.-P."/>
        </authorList>
    </citation>
    <scope>NUCLEOTIDE SEQUENCE [LARGE SCALE GENOMIC DNA]</scope>
    <source>
        <strain evidence="2 3">DSM 45256</strain>
    </source>
</reference>
<keyword evidence="1" id="KW-0812">Transmembrane</keyword>